<dbReference type="InterPro" id="IPR004995">
    <property type="entry name" value="Spore_Ger"/>
</dbReference>
<dbReference type="GeneID" id="64218694"/>
<organism evidence="3 4">
    <name type="scientific">Paenibacillus larvae subsp. pulvifaciens</name>
    <dbReference type="NCBI Taxonomy" id="1477"/>
    <lineage>
        <taxon>Bacteria</taxon>
        <taxon>Bacillati</taxon>
        <taxon>Bacillota</taxon>
        <taxon>Bacilli</taxon>
        <taxon>Bacillales</taxon>
        <taxon>Paenibacillaceae</taxon>
        <taxon>Paenibacillus</taxon>
    </lineage>
</organism>
<keyword evidence="2" id="KW-0472">Membrane</keyword>
<evidence type="ECO:0000256" key="2">
    <source>
        <dbReference type="ARBA" id="ARBA00023136"/>
    </source>
</evidence>
<evidence type="ECO:0000256" key="1">
    <source>
        <dbReference type="ARBA" id="ARBA00005278"/>
    </source>
</evidence>
<dbReference type="RefSeq" id="WP_024093888.1">
    <property type="nucleotide sequence ID" value="NZ_CP019794.1"/>
</dbReference>
<accession>A0A1U9YRV0</accession>
<comment type="similarity">
    <text evidence="1">Belongs to the GerABKA family.</text>
</comment>
<dbReference type="PANTHER" id="PTHR22550">
    <property type="entry name" value="SPORE GERMINATION PROTEIN"/>
    <property type="match status" value="1"/>
</dbReference>
<dbReference type="Pfam" id="PF03323">
    <property type="entry name" value="GerA"/>
    <property type="match status" value="1"/>
</dbReference>
<evidence type="ECO:0000313" key="4">
    <source>
        <dbReference type="Proteomes" id="UP000192727"/>
    </source>
</evidence>
<dbReference type="GO" id="GO:0016020">
    <property type="term" value="C:membrane"/>
    <property type="evidence" value="ECO:0007669"/>
    <property type="project" value="InterPro"/>
</dbReference>
<dbReference type="Proteomes" id="UP000192727">
    <property type="component" value="Chromosome"/>
</dbReference>
<name>A0A1U9YRV0_9BACL</name>
<dbReference type="PANTHER" id="PTHR22550:SF5">
    <property type="entry name" value="LEUCINE ZIPPER PROTEIN 4"/>
    <property type="match status" value="1"/>
</dbReference>
<dbReference type="InterPro" id="IPR050768">
    <property type="entry name" value="UPF0353/GerABKA_families"/>
</dbReference>
<dbReference type="PIRSF" id="PIRSF005690">
    <property type="entry name" value="GerBA"/>
    <property type="match status" value="1"/>
</dbReference>
<sequence length="501" mass="56524">MWDMLLKKKKKRVQSSPEYFSGSIPSSPITTDIIFNRDFILDAVCRSDDVRTRDTIWNQKKAVLIYVDNLVEKKMLQDKVLEPLQTSQATSLPEAVPVAELVRVTDFKDAVTKLIRGYALLLIDQEAAIYCSNVSKTKGRTIEEPGNEQIIRGSHEGFVENVDLNLYLVRLRIQNPNLVVKYHSVSETAPRNVSLLYINGLTNPKIVQLVEQKLKTIRVDFAAAPGTLQDYLDENPASLFPQFILTERPDRVAAHLMEGRVALLMQGSASALILPVTFFTFFQSPDDYNSRWMQGSFFRILRFISFWLATTLPAFYISVVSYQYEIIPIDLTYIIKSSLENIPFPPIIEALFMVVVLELLKEAAIRLPKSIAQTIGIVGGLVIGTAVVQASFVSNAMIIVIALTAISSFCVPMAEMGSSLRLISFPMMLGATLFGFLGIAFCFIILIMHLCKMQNYGSPYFYPLAPLRIARLKDALVRFPQWTMKKRSNDALPQERLNERE</sequence>
<gene>
    <name evidence="3" type="ORF">B7C51_01430</name>
</gene>
<dbReference type="AlphaFoldDB" id="A0A1U9YRV0"/>
<protein>
    <submittedName>
        <fullName evidence="3">Spore germination protein</fullName>
    </submittedName>
</protein>
<reference evidence="3 4" key="1">
    <citation type="submission" date="2017-03" db="EMBL/GenBank/DDBJ databases">
        <title>Paenibacillus larvae genome sequencing.</title>
        <authorList>
            <person name="Dingman D.W."/>
        </authorList>
    </citation>
    <scope>NUCLEOTIDE SEQUENCE [LARGE SCALE GENOMIC DNA]</scope>
    <source>
        <strain evidence="3 4">SAG 10367</strain>
    </source>
</reference>
<dbReference type="EMBL" id="CP020557">
    <property type="protein sequence ID" value="ARF66759.1"/>
    <property type="molecule type" value="Genomic_DNA"/>
</dbReference>
<dbReference type="GO" id="GO:0009847">
    <property type="term" value="P:spore germination"/>
    <property type="evidence" value="ECO:0007669"/>
    <property type="project" value="InterPro"/>
</dbReference>
<evidence type="ECO:0000313" key="3">
    <source>
        <dbReference type="EMBL" id="ARF66759.1"/>
    </source>
</evidence>
<proteinExistence type="inferred from homology"/>